<dbReference type="Proteomes" id="UP000663866">
    <property type="component" value="Unassembled WGS sequence"/>
</dbReference>
<keyword evidence="2" id="KW-1185">Reference proteome</keyword>
<protein>
    <submittedName>
        <fullName evidence="1">Uncharacterized protein</fullName>
    </submittedName>
</protein>
<dbReference type="EMBL" id="CAJOBG010110229">
    <property type="protein sequence ID" value="CAF4737665.1"/>
    <property type="molecule type" value="Genomic_DNA"/>
</dbReference>
<gene>
    <name evidence="1" type="ORF">OVN521_LOCUS49692</name>
</gene>
<accession>A0A821KHD8</accession>
<proteinExistence type="predicted"/>
<reference evidence="1" key="1">
    <citation type="submission" date="2021-02" db="EMBL/GenBank/DDBJ databases">
        <authorList>
            <person name="Nowell W R."/>
        </authorList>
    </citation>
    <scope>NUCLEOTIDE SEQUENCE</scope>
</reference>
<organism evidence="1 2">
    <name type="scientific">Rotaria magnacalcarata</name>
    <dbReference type="NCBI Taxonomy" id="392030"/>
    <lineage>
        <taxon>Eukaryota</taxon>
        <taxon>Metazoa</taxon>
        <taxon>Spiralia</taxon>
        <taxon>Gnathifera</taxon>
        <taxon>Rotifera</taxon>
        <taxon>Eurotatoria</taxon>
        <taxon>Bdelloidea</taxon>
        <taxon>Philodinida</taxon>
        <taxon>Philodinidae</taxon>
        <taxon>Rotaria</taxon>
    </lineage>
</organism>
<sequence length="80" mass="9158">LDTGYVVDAITNTTNIEDLTSTNDTRWSTWLYERLSTERLLKELNVYENQIIRSKTYPTNSGQLPIGSESVLLRTPYSSN</sequence>
<dbReference type="AlphaFoldDB" id="A0A821KHD8"/>
<name>A0A821KHD8_9BILA</name>
<feature type="non-terminal residue" evidence="1">
    <location>
        <position position="1"/>
    </location>
</feature>
<feature type="non-terminal residue" evidence="1">
    <location>
        <position position="80"/>
    </location>
</feature>
<evidence type="ECO:0000313" key="2">
    <source>
        <dbReference type="Proteomes" id="UP000663866"/>
    </source>
</evidence>
<comment type="caution">
    <text evidence="1">The sequence shown here is derived from an EMBL/GenBank/DDBJ whole genome shotgun (WGS) entry which is preliminary data.</text>
</comment>
<evidence type="ECO:0000313" key="1">
    <source>
        <dbReference type="EMBL" id="CAF4737665.1"/>
    </source>
</evidence>